<dbReference type="InterPro" id="IPR020456">
    <property type="entry name" value="Acylphosphatase"/>
</dbReference>
<dbReference type="InterPro" id="IPR001792">
    <property type="entry name" value="Acylphosphatase-like_dom"/>
</dbReference>
<evidence type="ECO:0000259" key="6">
    <source>
        <dbReference type="PROSITE" id="PS51160"/>
    </source>
</evidence>
<evidence type="ECO:0000313" key="10">
    <source>
        <dbReference type="Proteomes" id="UP000278036"/>
    </source>
</evidence>
<keyword evidence="9" id="KW-1185">Reference proteome</keyword>
<accession>A0A3A9J9S3</accession>
<dbReference type="EC" id="3.6.1.7" evidence="2 4"/>
<comment type="caution">
    <text evidence="7">The sequence shown here is derived from an EMBL/GenBank/DDBJ whole genome shotgun (WGS) entry which is preliminary data.</text>
</comment>
<dbReference type="SUPFAM" id="SSF54975">
    <property type="entry name" value="Acylphosphatase/BLUF domain-like"/>
    <property type="match status" value="1"/>
</dbReference>
<dbReference type="Gene3D" id="3.30.70.100">
    <property type="match status" value="1"/>
</dbReference>
<dbReference type="InParanoid" id="A0A3A9J9S3"/>
<feature type="domain" description="Acylphosphatase-like" evidence="6">
    <location>
        <begin position="3"/>
        <end position="89"/>
    </location>
</feature>
<dbReference type="InterPro" id="IPR017968">
    <property type="entry name" value="Acylphosphatase_CS"/>
</dbReference>
<evidence type="ECO:0000313" key="8">
    <source>
        <dbReference type="EMBL" id="RMI24482.1"/>
    </source>
</evidence>
<dbReference type="PROSITE" id="PS00151">
    <property type="entry name" value="ACYLPHOSPHATASE_2"/>
    <property type="match status" value="1"/>
</dbReference>
<gene>
    <name evidence="7" type="ORF">D6Z83_17760</name>
    <name evidence="8" type="ORF">EBE87_12355</name>
</gene>
<dbReference type="FunCoup" id="A0A3A9J9S3">
    <property type="interactions" value="362"/>
</dbReference>
<dbReference type="EMBL" id="RAQU01000124">
    <property type="protein sequence ID" value="RKK02810.1"/>
    <property type="molecule type" value="Genomic_DNA"/>
</dbReference>
<protein>
    <recommendedName>
        <fullName evidence="2 4">acylphosphatase</fullName>
        <ecNumber evidence="2 4">3.6.1.7</ecNumber>
    </recommendedName>
</protein>
<feature type="active site" evidence="4">
    <location>
        <position position="36"/>
    </location>
</feature>
<proteinExistence type="inferred from homology"/>
<evidence type="ECO:0000313" key="9">
    <source>
        <dbReference type="Proteomes" id="UP000274097"/>
    </source>
</evidence>
<name>A0A3A9J9S3_9PROT</name>
<dbReference type="OrthoDB" id="5295388at2"/>
<evidence type="ECO:0000313" key="7">
    <source>
        <dbReference type="EMBL" id="RKK02810.1"/>
    </source>
</evidence>
<evidence type="ECO:0000256" key="4">
    <source>
        <dbReference type="PROSITE-ProRule" id="PRU00520"/>
    </source>
</evidence>
<evidence type="ECO:0000256" key="3">
    <source>
        <dbReference type="ARBA" id="ARBA00047645"/>
    </source>
</evidence>
<dbReference type="PROSITE" id="PS51160">
    <property type="entry name" value="ACYLPHOSPHATASE_3"/>
    <property type="match status" value="1"/>
</dbReference>
<dbReference type="InterPro" id="IPR036046">
    <property type="entry name" value="Acylphosphatase-like_dom_sf"/>
</dbReference>
<organism evidence="7 10">
    <name type="scientific">Teichococcus wenyumeiae</name>
    <dbReference type="NCBI Taxonomy" id="2478470"/>
    <lineage>
        <taxon>Bacteria</taxon>
        <taxon>Pseudomonadati</taxon>
        <taxon>Pseudomonadota</taxon>
        <taxon>Alphaproteobacteria</taxon>
        <taxon>Acetobacterales</taxon>
        <taxon>Roseomonadaceae</taxon>
        <taxon>Roseomonas</taxon>
    </lineage>
</organism>
<dbReference type="Pfam" id="PF00708">
    <property type="entry name" value="Acylphosphatase"/>
    <property type="match status" value="1"/>
</dbReference>
<comment type="similarity">
    <text evidence="1 5">Belongs to the acylphosphatase family.</text>
</comment>
<reference evidence="7 10" key="1">
    <citation type="submission" date="2018-09" db="EMBL/GenBank/DDBJ databases">
        <title>Roseomonas sp. nov., isolated from feces of Tibetan antelopes in the Qinghai-Tibet plateau, China.</title>
        <authorList>
            <person name="Tian Z."/>
        </authorList>
    </citation>
    <scope>NUCLEOTIDE SEQUENCE [LARGE SCALE GENOMIC DNA]</scope>
    <source>
        <strain evidence="8 9">Z23</strain>
        <strain evidence="7 10">Z24</strain>
    </source>
</reference>
<dbReference type="PANTHER" id="PTHR47268:SF4">
    <property type="entry name" value="ACYLPHOSPHATASE"/>
    <property type="match status" value="1"/>
</dbReference>
<dbReference type="RefSeq" id="WP_120639601.1">
    <property type="nucleotide sequence ID" value="NZ_RAQU01000124.1"/>
</dbReference>
<evidence type="ECO:0000256" key="1">
    <source>
        <dbReference type="ARBA" id="ARBA00005614"/>
    </source>
</evidence>
<comment type="catalytic activity">
    <reaction evidence="3 4">
        <text>an acyl phosphate + H2O = a carboxylate + phosphate + H(+)</text>
        <dbReference type="Rhea" id="RHEA:14965"/>
        <dbReference type="ChEBI" id="CHEBI:15377"/>
        <dbReference type="ChEBI" id="CHEBI:15378"/>
        <dbReference type="ChEBI" id="CHEBI:29067"/>
        <dbReference type="ChEBI" id="CHEBI:43474"/>
        <dbReference type="ChEBI" id="CHEBI:59918"/>
        <dbReference type="EC" id="3.6.1.7"/>
    </reaction>
</comment>
<dbReference type="Proteomes" id="UP000278036">
    <property type="component" value="Unassembled WGS sequence"/>
</dbReference>
<dbReference type="EMBL" id="RFLX01000008">
    <property type="protein sequence ID" value="RMI24482.1"/>
    <property type="molecule type" value="Genomic_DNA"/>
</dbReference>
<dbReference type="GO" id="GO:0003998">
    <property type="term" value="F:acylphosphatase activity"/>
    <property type="evidence" value="ECO:0007669"/>
    <property type="project" value="UniProtKB-EC"/>
</dbReference>
<feature type="active site" evidence="4">
    <location>
        <position position="18"/>
    </location>
</feature>
<keyword evidence="4" id="KW-0378">Hydrolase</keyword>
<sequence length="91" mass="9913">MDAKLVRIRGRVHGVGYRDWMVQEATRLGVEGWVRNRSDGSVEALVSGDPAAVGALLTACRAGPLLARVEAILEDFAEPPEQPGFRRMPTL</sequence>
<dbReference type="AlphaFoldDB" id="A0A3A9J9S3"/>
<evidence type="ECO:0000256" key="5">
    <source>
        <dbReference type="RuleBase" id="RU004168"/>
    </source>
</evidence>
<dbReference type="Proteomes" id="UP000274097">
    <property type="component" value="Unassembled WGS sequence"/>
</dbReference>
<dbReference type="PANTHER" id="PTHR47268">
    <property type="entry name" value="ACYLPHOSPHATASE"/>
    <property type="match status" value="1"/>
</dbReference>
<evidence type="ECO:0000256" key="2">
    <source>
        <dbReference type="ARBA" id="ARBA00012150"/>
    </source>
</evidence>
<dbReference type="PRINTS" id="PR00112">
    <property type="entry name" value="ACYLPHPHTASE"/>
</dbReference>